<dbReference type="Pfam" id="PF00441">
    <property type="entry name" value="Acyl-CoA_dh_1"/>
    <property type="match status" value="1"/>
</dbReference>
<dbReference type="InterPro" id="IPR009075">
    <property type="entry name" value="AcylCo_DH/oxidase_C"/>
</dbReference>
<keyword evidence="4" id="KW-1185">Reference proteome</keyword>
<reference evidence="3 4" key="1">
    <citation type="submission" date="2020-02" db="EMBL/GenBank/DDBJ databases">
        <title>Whole-genome analyses of novel actinobacteria.</title>
        <authorList>
            <person name="Sahin N."/>
            <person name="Gencbay T."/>
        </authorList>
    </citation>
    <scope>NUCLEOTIDE SEQUENCE [LARGE SCALE GENOMIC DNA]</scope>
    <source>
        <strain evidence="3 4">HC44</strain>
    </source>
</reference>
<accession>A0A6G4UZS3</accession>
<dbReference type="SUPFAM" id="SSF47203">
    <property type="entry name" value="Acyl-CoA dehydrogenase C-terminal domain-like"/>
    <property type="match status" value="1"/>
</dbReference>
<evidence type="ECO:0000259" key="2">
    <source>
        <dbReference type="Pfam" id="PF00441"/>
    </source>
</evidence>
<evidence type="ECO:0000313" key="4">
    <source>
        <dbReference type="Proteomes" id="UP000472335"/>
    </source>
</evidence>
<dbReference type="Gene3D" id="1.20.140.10">
    <property type="entry name" value="Butyryl-CoA Dehydrogenase, subunit A, domain 3"/>
    <property type="match status" value="1"/>
</dbReference>
<dbReference type="RefSeq" id="WP_165255018.1">
    <property type="nucleotide sequence ID" value="NZ_JAAKZY010000010.1"/>
</dbReference>
<evidence type="ECO:0000256" key="1">
    <source>
        <dbReference type="ARBA" id="ARBA00022630"/>
    </source>
</evidence>
<organism evidence="3 4">
    <name type="scientific">Streptomyces scabichelini</name>
    <dbReference type="NCBI Taxonomy" id="2711217"/>
    <lineage>
        <taxon>Bacteria</taxon>
        <taxon>Bacillati</taxon>
        <taxon>Actinomycetota</taxon>
        <taxon>Actinomycetes</taxon>
        <taxon>Kitasatosporales</taxon>
        <taxon>Streptomycetaceae</taxon>
        <taxon>Streptomyces</taxon>
    </lineage>
</organism>
<feature type="domain" description="Acyl-CoA dehydrogenase/oxidase C-terminal" evidence="2">
    <location>
        <begin position="2"/>
        <end position="129"/>
    </location>
</feature>
<dbReference type="EMBL" id="JAAKZY010000010">
    <property type="protein sequence ID" value="NGO07104.1"/>
    <property type="molecule type" value="Genomic_DNA"/>
</dbReference>
<dbReference type="GO" id="GO:0016627">
    <property type="term" value="F:oxidoreductase activity, acting on the CH-CH group of donors"/>
    <property type="evidence" value="ECO:0007669"/>
    <property type="project" value="InterPro"/>
</dbReference>
<proteinExistence type="predicted"/>
<protein>
    <submittedName>
        <fullName evidence="3">Acyl-CoA dehydrogenase family protein</fullName>
    </submittedName>
</protein>
<comment type="caution">
    <text evidence="3">The sequence shown here is derived from an EMBL/GenBank/DDBJ whole genome shotgun (WGS) entry which is preliminary data.</text>
</comment>
<dbReference type="InterPro" id="IPR036250">
    <property type="entry name" value="AcylCo_DH-like_C"/>
</dbReference>
<dbReference type="Proteomes" id="UP000472335">
    <property type="component" value="Unassembled WGS sequence"/>
</dbReference>
<sequence>MFNQLRPGVAALALGIAESAHEYLRDHRQSVRAAERERIVVLGWKIKAARRLVYQAAAAVDATGDGHLASAAKARACVLAEEVTLTACELLGPAARLTHPLLDKLVRDARGVEFMEGTRNIQYLNLFQGLLAGRVGRGPYKEAETVRAQVWLR</sequence>
<dbReference type="AlphaFoldDB" id="A0A6G4UZS3"/>
<keyword evidence="1" id="KW-0285">Flavoprotein</keyword>
<name>A0A6G4UZS3_9ACTN</name>
<gene>
    <name evidence="3" type="ORF">G5C60_05405</name>
</gene>
<evidence type="ECO:0000313" key="3">
    <source>
        <dbReference type="EMBL" id="NGO07104.1"/>
    </source>
</evidence>